<dbReference type="PANTHER" id="PTHR43486">
    <property type="entry name" value="LIPID II FLIPPASE MURJ-RELATED"/>
    <property type="match status" value="1"/>
</dbReference>
<dbReference type="Proteomes" id="UP000030170">
    <property type="component" value="Unassembled WGS sequence"/>
</dbReference>
<keyword evidence="6 8" id="KW-1133">Transmembrane helix</keyword>
<organism evidence="10 11">
    <name type="scientific">Neosynechococcus sphagnicola sy1</name>
    <dbReference type="NCBI Taxonomy" id="1497020"/>
    <lineage>
        <taxon>Bacteria</taxon>
        <taxon>Bacillati</taxon>
        <taxon>Cyanobacteriota</taxon>
        <taxon>Cyanophyceae</taxon>
        <taxon>Neosynechococcales</taxon>
        <taxon>Neosynechococcaceae</taxon>
        <taxon>Neosynechococcus</taxon>
    </lineage>
</organism>
<evidence type="ECO:0000256" key="3">
    <source>
        <dbReference type="ARBA" id="ARBA00022692"/>
    </source>
</evidence>
<dbReference type="GO" id="GO:0008360">
    <property type="term" value="P:regulation of cell shape"/>
    <property type="evidence" value="ECO:0007669"/>
    <property type="project" value="UniProtKB-UniRule"/>
</dbReference>
<dbReference type="OrthoDB" id="9804143at2"/>
<evidence type="ECO:0000256" key="5">
    <source>
        <dbReference type="ARBA" id="ARBA00022984"/>
    </source>
</evidence>
<feature type="transmembrane region" description="Helical" evidence="8">
    <location>
        <begin position="511"/>
        <end position="534"/>
    </location>
</feature>
<evidence type="ECO:0000256" key="7">
    <source>
        <dbReference type="ARBA" id="ARBA00023136"/>
    </source>
</evidence>
<sequence>MSESSKPSRSLAGIAGIVAVATLISKVFGLVRQQAIAAAFGVGPAVGAYNFAYVIPGFLLILLGGINGPFHSAIVSVLAKRQREEVAPVVETITTLVGGLLLLVTVGLICFADPLMHLVAPGLYISPAQAQLEGITPAEFQLLLQTKAIAIRQFQIMAPLALLAGLIGIGFGTLNAADQYWLPSISPLFSSVTVLIGLGVLGLQLGERITTPQYALLGGLVLAWSTLAGGLLQWLVQLPAQWQAQLGGLRLRFDFQRPEVKEVVAIMIPATFSSGMMQINVWTDLFFASFIPNAAAAVSALGYAGLLVQTPLGILSNMILVPLLPIFSRLSDPQDWPELKGRIRQGLMLTAVVMLPLSALMIALAVPIVRVVYERFAFDQQASVITAKVLMAYGVGMFVYLGRDVLVRVFYALGDGETPFRISLFNIFLNALLDFLLVDAYGAPGLVLATVGVNLFSLVALLWLLQQKLGGLPLRQWSLPILGLAVGSGFTGITSWMALGGLQQLWGTEGLWIQLLQLCLAGAAGLGVFCLWAMQLQLPEVNQLIRRIGQKLGR</sequence>
<dbReference type="InterPro" id="IPR004268">
    <property type="entry name" value="MurJ"/>
</dbReference>
<comment type="caution">
    <text evidence="10">The sequence shown here is derived from an EMBL/GenBank/DDBJ whole genome shotgun (WGS) entry which is preliminary data.</text>
</comment>
<dbReference type="GO" id="GO:0005886">
    <property type="term" value="C:plasma membrane"/>
    <property type="evidence" value="ECO:0007669"/>
    <property type="project" value="UniProtKB-SubCell"/>
</dbReference>
<keyword evidence="3 8" id="KW-0812">Transmembrane</keyword>
<feature type="transmembrane region" description="Helical" evidence="8">
    <location>
        <begin position="180"/>
        <end position="203"/>
    </location>
</feature>
<dbReference type="HAMAP" id="MF_02078">
    <property type="entry name" value="MurJ_MviN"/>
    <property type="match status" value="1"/>
</dbReference>
<evidence type="ECO:0000256" key="9">
    <source>
        <dbReference type="PIRNR" id="PIRNR002869"/>
    </source>
</evidence>
<keyword evidence="8 9" id="KW-0813">Transport</keyword>
<keyword evidence="11" id="KW-1185">Reference proteome</keyword>
<dbReference type="AlphaFoldDB" id="A0A098TIN1"/>
<dbReference type="EMBL" id="JJML01000047">
    <property type="protein sequence ID" value="KGF71842.1"/>
    <property type="molecule type" value="Genomic_DNA"/>
</dbReference>
<dbReference type="Pfam" id="PF03023">
    <property type="entry name" value="MurJ"/>
    <property type="match status" value="1"/>
</dbReference>
<evidence type="ECO:0000256" key="4">
    <source>
        <dbReference type="ARBA" id="ARBA00022960"/>
    </source>
</evidence>
<feature type="transmembrane region" description="Helical" evidence="8">
    <location>
        <begin position="38"/>
        <end position="66"/>
    </location>
</feature>
<dbReference type="PIRSF" id="PIRSF002869">
    <property type="entry name" value="MviN"/>
    <property type="match status" value="1"/>
</dbReference>
<gene>
    <name evidence="8" type="primary">murJ</name>
    <name evidence="10" type="ORF">DO97_14970</name>
</gene>
<protein>
    <recommendedName>
        <fullName evidence="8">Probable lipid II flippase MurJ</fullName>
    </recommendedName>
</protein>
<evidence type="ECO:0000256" key="6">
    <source>
        <dbReference type="ARBA" id="ARBA00022989"/>
    </source>
</evidence>
<evidence type="ECO:0000256" key="1">
    <source>
        <dbReference type="ARBA" id="ARBA00004651"/>
    </source>
</evidence>
<evidence type="ECO:0000256" key="8">
    <source>
        <dbReference type="HAMAP-Rule" id="MF_02078"/>
    </source>
</evidence>
<dbReference type="CDD" id="cd13123">
    <property type="entry name" value="MATE_MurJ_like"/>
    <property type="match status" value="1"/>
</dbReference>
<keyword evidence="2 8" id="KW-1003">Cell membrane</keyword>
<keyword evidence="4 8" id="KW-0133">Cell shape</keyword>
<keyword evidence="5 8" id="KW-0573">Peptidoglycan synthesis</keyword>
<feature type="transmembrane region" description="Helical" evidence="8">
    <location>
        <begin position="347"/>
        <end position="369"/>
    </location>
</feature>
<name>A0A098TIN1_9CYAN</name>
<feature type="transmembrane region" description="Helical" evidence="8">
    <location>
        <begin position="306"/>
        <end position="327"/>
    </location>
</feature>
<feature type="transmembrane region" description="Helical" evidence="8">
    <location>
        <begin position="477"/>
        <end position="499"/>
    </location>
</feature>
<proteinExistence type="inferred from homology"/>
<keyword evidence="7 8" id="KW-0472">Membrane</keyword>
<feature type="transmembrane region" description="Helical" evidence="8">
    <location>
        <begin position="215"/>
        <end position="236"/>
    </location>
</feature>
<comment type="similarity">
    <text evidence="8 9">Belongs to the MurJ/MviN family.</text>
</comment>
<dbReference type="STRING" id="1497020.DO97_14970"/>
<dbReference type="PANTHER" id="PTHR43486:SF1">
    <property type="entry name" value="LIPID II FLIPPASE MURJ-RELATED"/>
    <property type="match status" value="1"/>
</dbReference>
<comment type="function">
    <text evidence="8 9">Involved in peptidoglycan biosynthesis. Transports lipid-linked peptidoglycan precursors from the inner to the outer leaflet of the cytoplasmic membrane.</text>
</comment>
<dbReference type="GO" id="GO:0071555">
    <property type="term" value="P:cell wall organization"/>
    <property type="evidence" value="ECO:0007669"/>
    <property type="project" value="UniProtKB-UniRule"/>
</dbReference>
<evidence type="ECO:0000313" key="11">
    <source>
        <dbReference type="Proteomes" id="UP000030170"/>
    </source>
</evidence>
<dbReference type="PRINTS" id="PR01806">
    <property type="entry name" value="VIRFACTRMVIN"/>
</dbReference>
<feature type="transmembrane region" description="Helical" evidence="8">
    <location>
        <begin position="12"/>
        <end position="31"/>
    </location>
</feature>
<dbReference type="RefSeq" id="WP_036535643.1">
    <property type="nucleotide sequence ID" value="NZ_JJML01000047.1"/>
</dbReference>
<evidence type="ECO:0000256" key="2">
    <source>
        <dbReference type="ARBA" id="ARBA00022475"/>
    </source>
</evidence>
<comment type="subcellular location">
    <subcellularLocation>
        <location evidence="1 8">Cell membrane</location>
        <topology evidence="1 8">Multi-pass membrane protein</topology>
    </subcellularLocation>
</comment>
<feature type="transmembrane region" description="Helical" evidence="8">
    <location>
        <begin position="447"/>
        <end position="465"/>
    </location>
</feature>
<dbReference type="UniPathway" id="UPA00219"/>
<dbReference type="GO" id="GO:0015648">
    <property type="term" value="F:lipid-linked peptidoglycan transporter activity"/>
    <property type="evidence" value="ECO:0007669"/>
    <property type="project" value="UniProtKB-UniRule"/>
</dbReference>
<evidence type="ECO:0000313" key="10">
    <source>
        <dbReference type="EMBL" id="KGF71842.1"/>
    </source>
</evidence>
<feature type="transmembrane region" description="Helical" evidence="8">
    <location>
        <begin position="381"/>
        <end position="401"/>
    </location>
</feature>
<dbReference type="GO" id="GO:0009252">
    <property type="term" value="P:peptidoglycan biosynthetic process"/>
    <property type="evidence" value="ECO:0007669"/>
    <property type="project" value="UniProtKB-UniRule"/>
</dbReference>
<reference evidence="10 11" key="1">
    <citation type="journal article" date="2014" name="Mol. Ecol.">
        <title>Evolution of Synechococcus.</title>
        <authorList>
            <person name="Dvorak P."/>
            <person name="Casamatta D."/>
            <person name="Hasler P."/>
            <person name="Poulickova A."/>
            <person name="Ondrej V."/>
            <person name="Sanges R."/>
        </authorList>
    </citation>
    <scope>NUCLEOTIDE SEQUENCE [LARGE SCALE GENOMIC DNA]</scope>
    <source>
        <strain evidence="10 11">CAUP A 1101</strain>
    </source>
</reference>
<feature type="transmembrane region" description="Helical" evidence="8">
    <location>
        <begin position="86"/>
        <end position="111"/>
    </location>
</feature>
<dbReference type="NCBIfam" id="TIGR01695">
    <property type="entry name" value="murJ_mviN"/>
    <property type="match status" value="1"/>
</dbReference>
<keyword evidence="8 9" id="KW-0961">Cell wall biogenesis/degradation</keyword>
<comment type="pathway">
    <text evidence="8">Cell wall biogenesis; peptidoglycan biosynthesis.</text>
</comment>
<feature type="transmembrane region" description="Helical" evidence="8">
    <location>
        <begin position="156"/>
        <end position="174"/>
    </location>
</feature>
<accession>A0A098TIN1</accession>